<accession>A0AAN9SX82</accession>
<dbReference type="PANTHER" id="PTHR31677:SF264">
    <property type="entry name" value="ETHYLENE-RESPONSIVE TRANSCRIPTION FACTOR LEP"/>
    <property type="match status" value="1"/>
</dbReference>
<comment type="caution">
    <text evidence="8">The sequence shown here is derived from an EMBL/GenBank/DDBJ whole genome shotgun (WGS) entry which is preliminary data.</text>
</comment>
<dbReference type="InterPro" id="IPR036955">
    <property type="entry name" value="AP2/ERF_dom_sf"/>
</dbReference>
<organism evidence="8 9">
    <name type="scientific">Psophocarpus tetragonolobus</name>
    <name type="common">Winged bean</name>
    <name type="synonym">Dolichos tetragonolobus</name>
    <dbReference type="NCBI Taxonomy" id="3891"/>
    <lineage>
        <taxon>Eukaryota</taxon>
        <taxon>Viridiplantae</taxon>
        <taxon>Streptophyta</taxon>
        <taxon>Embryophyta</taxon>
        <taxon>Tracheophyta</taxon>
        <taxon>Spermatophyta</taxon>
        <taxon>Magnoliopsida</taxon>
        <taxon>eudicotyledons</taxon>
        <taxon>Gunneridae</taxon>
        <taxon>Pentapetalae</taxon>
        <taxon>rosids</taxon>
        <taxon>fabids</taxon>
        <taxon>Fabales</taxon>
        <taxon>Fabaceae</taxon>
        <taxon>Papilionoideae</taxon>
        <taxon>50 kb inversion clade</taxon>
        <taxon>NPAAA clade</taxon>
        <taxon>indigoferoid/millettioid clade</taxon>
        <taxon>Phaseoleae</taxon>
        <taxon>Psophocarpus</taxon>
    </lineage>
</organism>
<dbReference type="GO" id="GO:0005634">
    <property type="term" value="C:nucleus"/>
    <property type="evidence" value="ECO:0007669"/>
    <property type="project" value="UniProtKB-SubCell"/>
</dbReference>
<evidence type="ECO:0000259" key="7">
    <source>
        <dbReference type="PROSITE" id="PS51032"/>
    </source>
</evidence>
<dbReference type="PANTHER" id="PTHR31677">
    <property type="entry name" value="AP2 DOMAIN CLASS TRANSCRIPTION FACTOR"/>
    <property type="match status" value="1"/>
</dbReference>
<keyword evidence="6" id="KW-0539">Nucleus</keyword>
<keyword evidence="4" id="KW-0238">DNA-binding</keyword>
<dbReference type="AlphaFoldDB" id="A0AAN9SX82"/>
<dbReference type="InterPro" id="IPR001471">
    <property type="entry name" value="AP2/ERF_dom"/>
</dbReference>
<dbReference type="InterPro" id="IPR016177">
    <property type="entry name" value="DNA-bd_dom_sf"/>
</dbReference>
<evidence type="ECO:0000256" key="5">
    <source>
        <dbReference type="ARBA" id="ARBA00023163"/>
    </source>
</evidence>
<evidence type="ECO:0000256" key="1">
    <source>
        <dbReference type="ARBA" id="ARBA00004123"/>
    </source>
</evidence>
<protein>
    <recommendedName>
        <fullName evidence="7">AP2/ERF domain-containing protein</fullName>
    </recommendedName>
</protein>
<dbReference type="PROSITE" id="PS51032">
    <property type="entry name" value="AP2_ERF"/>
    <property type="match status" value="1"/>
</dbReference>
<dbReference type="GO" id="GO:0003677">
    <property type="term" value="F:DNA binding"/>
    <property type="evidence" value="ECO:0007669"/>
    <property type="project" value="UniProtKB-KW"/>
</dbReference>
<keyword evidence="2" id="KW-0936">Ethylene signaling pathway</keyword>
<name>A0AAN9SX82_PSOTE</name>
<dbReference type="EMBL" id="JAYMYS010000003">
    <property type="protein sequence ID" value="KAK7401614.1"/>
    <property type="molecule type" value="Genomic_DNA"/>
</dbReference>
<evidence type="ECO:0000256" key="3">
    <source>
        <dbReference type="ARBA" id="ARBA00023015"/>
    </source>
</evidence>
<reference evidence="8 9" key="1">
    <citation type="submission" date="2024-01" db="EMBL/GenBank/DDBJ databases">
        <title>The genomes of 5 underutilized Papilionoideae crops provide insights into root nodulation and disease resistanc.</title>
        <authorList>
            <person name="Jiang F."/>
        </authorList>
    </citation>
    <scope>NUCLEOTIDE SEQUENCE [LARGE SCALE GENOMIC DNA]</scope>
    <source>
        <strain evidence="8">DUOXIRENSHENG_FW03</strain>
        <tissue evidence="8">Leaves</tissue>
    </source>
</reference>
<keyword evidence="3" id="KW-0805">Transcription regulation</keyword>
<dbReference type="Gene3D" id="3.30.730.10">
    <property type="entry name" value="AP2/ERF domain"/>
    <property type="match status" value="1"/>
</dbReference>
<dbReference type="GO" id="GO:0009873">
    <property type="term" value="P:ethylene-activated signaling pathway"/>
    <property type="evidence" value="ECO:0007669"/>
    <property type="project" value="UniProtKB-KW"/>
</dbReference>
<dbReference type="SMART" id="SM00380">
    <property type="entry name" value="AP2"/>
    <property type="match status" value="1"/>
</dbReference>
<dbReference type="Proteomes" id="UP001386955">
    <property type="component" value="Unassembled WGS sequence"/>
</dbReference>
<evidence type="ECO:0000313" key="8">
    <source>
        <dbReference type="EMBL" id="KAK7401614.1"/>
    </source>
</evidence>
<evidence type="ECO:0000256" key="2">
    <source>
        <dbReference type="ARBA" id="ARBA00022745"/>
    </source>
</evidence>
<sequence length="121" mass="14020">MQRILPTMSTVKITKQVQALLLRRRNKKPSNMYTGVQRRKWEKYVAEIRDPIQGVIMWLCSFNTEEDDAMAYEIKKSEFEISLLALSKKGCTGLRKSKEKEVLFHPSPSSVLDVSTPKKEM</sequence>
<dbReference type="SUPFAM" id="SSF54171">
    <property type="entry name" value="DNA-binding domain"/>
    <property type="match status" value="1"/>
</dbReference>
<keyword evidence="9" id="KW-1185">Reference proteome</keyword>
<gene>
    <name evidence="8" type="ORF">VNO78_13230</name>
</gene>
<keyword evidence="5" id="KW-0804">Transcription</keyword>
<dbReference type="GO" id="GO:0003700">
    <property type="term" value="F:DNA-binding transcription factor activity"/>
    <property type="evidence" value="ECO:0007669"/>
    <property type="project" value="InterPro"/>
</dbReference>
<evidence type="ECO:0000256" key="6">
    <source>
        <dbReference type="ARBA" id="ARBA00023242"/>
    </source>
</evidence>
<proteinExistence type="predicted"/>
<feature type="domain" description="AP2/ERF" evidence="7">
    <location>
        <begin position="32"/>
        <end position="89"/>
    </location>
</feature>
<evidence type="ECO:0000313" key="9">
    <source>
        <dbReference type="Proteomes" id="UP001386955"/>
    </source>
</evidence>
<comment type="subcellular location">
    <subcellularLocation>
        <location evidence="1">Nucleus</location>
    </subcellularLocation>
</comment>
<evidence type="ECO:0000256" key="4">
    <source>
        <dbReference type="ARBA" id="ARBA00023125"/>
    </source>
</evidence>
<dbReference type="CDD" id="cd00018">
    <property type="entry name" value="AP2"/>
    <property type="match status" value="1"/>
</dbReference>